<name>A0ACA9LRL4_9GLOM</name>
<comment type="caution">
    <text evidence="1">The sequence shown here is derived from an EMBL/GenBank/DDBJ whole genome shotgun (WGS) entry which is preliminary data.</text>
</comment>
<feature type="non-terminal residue" evidence="1">
    <location>
        <position position="1"/>
    </location>
</feature>
<evidence type="ECO:0000313" key="1">
    <source>
        <dbReference type="EMBL" id="CAG8546883.1"/>
    </source>
</evidence>
<reference evidence="1" key="1">
    <citation type="submission" date="2021-06" db="EMBL/GenBank/DDBJ databases">
        <authorList>
            <person name="Kallberg Y."/>
            <person name="Tangrot J."/>
            <person name="Rosling A."/>
        </authorList>
    </citation>
    <scope>NUCLEOTIDE SEQUENCE</scope>
    <source>
        <strain evidence="1">IL203A</strain>
    </source>
</reference>
<dbReference type="EMBL" id="CAJVPU010005378">
    <property type="protein sequence ID" value="CAG8546883.1"/>
    <property type="molecule type" value="Genomic_DNA"/>
</dbReference>
<keyword evidence="2" id="KW-1185">Reference proteome</keyword>
<sequence>ELNLTSQSVLEGLNSCLDHRESIYVPELDKEFFCAQGFRVFGAQNPMYQGGGRKGLPRSFINRFTQVYIEQLTNNDLLFICKSLFPRIKDIILKKIIEFNTRINEDIMIKCLYGRSGAPWEFNLRDVLRWLELLSKDYSLGFYSSPAEYLDLIYLQRMRNEQDRDCIISVFNEIFGLNYQQQKHPYYHIDPKFIQVGHSLLDRKDSYISHSLTNKLHVLQSQLHPLQSLMKCVEMNWMVILTGPEASGKTNLVRLLSNLTGNPLEEFMMNNSVDTIELLGGFEQFDLSRHRQIVINDLLNLTNEVTKAILLITHIPLSNSDYQPDKVVQTLMQLNHVLFTLKNYFKFNMRLDYSIVDSLLSILEQTISSYGLALTVQWNAIFDKVSSLKIKENEPVSGLFEWVDGIIIKALQNGHWLLIDNANLCNPSVLDRLNSLLEPNGVLMVNEHSMIDGEIRMIRPHKNFRLFMTLNPKNGELSRAMRNRGVEIALLNTELIENRQDMTKLANSYGLWHPYFPVAMENFISEINLISSSNKFQPTLRWYIMIVKMVNERIQRGDNFLQALILSLQQACYCIDNYNFEVYFQDLMKAYEFDKINPSSNGLLHSNCPLIVDGDLYKNESMLANVCLQASYFLHIVLKCGHVSKSHISNSLLVASECFIEMTSLEDFPIRQYWINFISSAIQSSYLLVSNKQNSLDYAQFLLNKIINHSLAIQLADIKSRIACEIGFDVSYMSYQPLDITRNIPLINSLDVYTSNLCDNLKTGPVYMLWKEYSSKIKAFSLLKHILRDEYVENMACEQAMQQKVSNMTLAQQSYCYNQGRISESQLSNKIIGIIYPFLERSRQCILSCINKELNVDESSLLFDFITQRRFLWERLQQSSLDIGELFTCTKMLDEITVLLYDKHQEIMCPLRDILSTMAEATALTTGLFMDILWKHFHHISLRNMDLFLLEQELYSTQNELNKYDTNQDGEDSIKMMLIDAAATLYFLDENTDADSNKLFDSIKKIPEHIRTKLNTSHLKSIDCDVRLFLQDPNEPFNCIMDYWSVIYEMQIISQLQFIAAQEFKSTDVEYSTILYQISEFRDWMLINSTRKPLDFIPHQRILWIYENDVNVPKDKAKFQLNNIIQDMLYGWHNKLWNNSFNNHTEGSARLFQSVFSEYYFKFTCKIQSVSIGSFNSALTCLENFEKQMGNKLFIKINRMSSDIACLMQHLKQIFLPFGHFFSSESWSEICRNFELILNATRCSPVLQANDIIFNSLFALADALKTTQDSFLRLALDQWFIPAVNSISTIFQKEYTYYELLVKIGRAWVFLALGFITLYVPNYPFDPTVKASFICKQLQFKQSQLEVEINVRADVEQYITGESTNNTIKNLKQNLNEVRSLLKRKSVELALRPEVSQINELFRHVHYICNNVIDVTHVLTLLDDLEKGSDLSVLEREILLQEKTLQFIQRINQNYPLYHDLLQPICISIFQLKHGVRLVASSSKSLSLSHDFTIFNVLKCLLSITKLGYPLECIELLAAPESLKQIKKMIFSAESVIDRWDKYLEYMVVILRCLYCHISKRGRIISKDLDITDEQYAEMEFRQMFPDFSQDFDDTKDDNMTDDSQSKLSEVVIVKDEIIVKICTLYKIFVSDFNLYRTKGFKCCSKVIQQTFWASFSMARDLAALDSRLYPEELDDAFATCKLLGTSILKNWLIGEDEVINTSNSINPALEMYDFYKDHNIFEAKKLIPVITNLLQRIMELITIWPEHAVLHQINNICERIKGFNLNSPIAKLLTGLEILLQKTDDWEAYAGRDTSIKSHQKEIIELIIQWRQLELNCWPKLLAVQDKYYELSASKWWFHLFNCIILPIHDLSKQSYVYDKTTAIFQQHINGIVCTLDQFLQSSKYGDYKSRLELIRSFYEHLCTLDHFSKFNLQDNSSEEIYKSLYKQAADVLWNIYKYYSQFLCELDNALINMRKPIEKDLYQFVKIASWKDINIYALKQSAQKTHRHLSKCIRKYRDVLDKPVTDLIASCQMDSSKSQLGCNSSNATEYSASDFPENWFSNTNPIDPPATTLELQIALSKEVLPAPDRFINIANPLQNLILFALLEMKDP</sequence>
<organism evidence="1 2">
    <name type="scientific">Dentiscutata heterogama</name>
    <dbReference type="NCBI Taxonomy" id="1316150"/>
    <lineage>
        <taxon>Eukaryota</taxon>
        <taxon>Fungi</taxon>
        <taxon>Fungi incertae sedis</taxon>
        <taxon>Mucoromycota</taxon>
        <taxon>Glomeromycotina</taxon>
        <taxon>Glomeromycetes</taxon>
        <taxon>Diversisporales</taxon>
        <taxon>Gigasporaceae</taxon>
        <taxon>Dentiscutata</taxon>
    </lineage>
</organism>
<gene>
    <name evidence="1" type="ORF">DHETER_LOCUS5046</name>
</gene>
<evidence type="ECO:0000313" key="2">
    <source>
        <dbReference type="Proteomes" id="UP000789702"/>
    </source>
</evidence>
<protein>
    <submittedName>
        <fullName evidence="1">12320_t:CDS:1</fullName>
    </submittedName>
</protein>
<proteinExistence type="predicted"/>
<dbReference type="Proteomes" id="UP000789702">
    <property type="component" value="Unassembled WGS sequence"/>
</dbReference>
<accession>A0ACA9LRL4</accession>